<protein>
    <submittedName>
        <fullName evidence="1">Gluconokinase</fullName>
        <ecNumber evidence="1">2.7.1.12</ecNumber>
    </submittedName>
</protein>
<accession>A0A7S8FFV4</accession>
<gene>
    <name evidence="1" type="ORF">Nkreftii_002854</name>
</gene>
<keyword evidence="1" id="KW-0808">Transferase</keyword>
<dbReference type="Proteomes" id="UP000593737">
    <property type="component" value="Chromosome"/>
</dbReference>
<sequence>MHRDLLASQFEVLEEPREAFVTDVDNSPNGIVTHIRFGLVLGKESEYGRERRMVNRI</sequence>
<name>A0A7S8FFV4_9BACT</name>
<keyword evidence="1" id="KW-0418">Kinase</keyword>
<organism evidence="1 2">
    <name type="scientific">Candidatus Nitrospira kreftii</name>
    <dbReference type="NCBI Taxonomy" id="2652173"/>
    <lineage>
        <taxon>Bacteria</taxon>
        <taxon>Pseudomonadati</taxon>
        <taxon>Nitrospirota</taxon>
        <taxon>Nitrospiria</taxon>
        <taxon>Nitrospirales</taxon>
        <taxon>Nitrospiraceae</taxon>
        <taxon>Nitrospira</taxon>
    </lineage>
</organism>
<dbReference type="KEGG" id="nkf:Nkreftii_002854"/>
<proteinExistence type="predicted"/>
<dbReference type="EC" id="2.7.1.12" evidence="1"/>
<evidence type="ECO:0000313" key="2">
    <source>
        <dbReference type="Proteomes" id="UP000593737"/>
    </source>
</evidence>
<dbReference type="GO" id="GO:0046316">
    <property type="term" value="F:gluconokinase activity"/>
    <property type="evidence" value="ECO:0007669"/>
    <property type="project" value="UniProtKB-EC"/>
</dbReference>
<dbReference type="EMBL" id="CP047423">
    <property type="protein sequence ID" value="QPD05080.1"/>
    <property type="molecule type" value="Genomic_DNA"/>
</dbReference>
<reference evidence="1 2" key="1">
    <citation type="journal article" date="2020" name="ISME J.">
        <title>Enrichment and physiological characterization of a novel comammox Nitrospira indicates ammonium inhibition of complete nitrification.</title>
        <authorList>
            <person name="Sakoula D."/>
            <person name="Koch H."/>
            <person name="Frank J."/>
            <person name="Jetten M.S.M."/>
            <person name="van Kessel M.A.H.J."/>
            <person name="Lucker S."/>
        </authorList>
    </citation>
    <scope>NUCLEOTIDE SEQUENCE [LARGE SCALE GENOMIC DNA]</scope>
    <source>
        <strain evidence="1">Comreactor17</strain>
    </source>
</reference>
<evidence type="ECO:0000313" key="1">
    <source>
        <dbReference type="EMBL" id="QPD05080.1"/>
    </source>
</evidence>
<dbReference type="AlphaFoldDB" id="A0A7S8FFV4"/>